<evidence type="ECO:0000256" key="6">
    <source>
        <dbReference type="ARBA" id="ARBA00022840"/>
    </source>
</evidence>
<protein>
    <recommendedName>
        <fullName evidence="1">non-specific serine/threonine protein kinase</fullName>
        <ecNumber evidence="1">2.7.11.1</ecNumber>
    </recommendedName>
</protein>
<comment type="catalytic activity">
    <reaction evidence="8">
        <text>L-seryl-[protein] + ATP = O-phospho-L-seryl-[protein] + ADP + H(+)</text>
        <dbReference type="Rhea" id="RHEA:17989"/>
        <dbReference type="Rhea" id="RHEA-COMP:9863"/>
        <dbReference type="Rhea" id="RHEA-COMP:11604"/>
        <dbReference type="ChEBI" id="CHEBI:15378"/>
        <dbReference type="ChEBI" id="CHEBI:29999"/>
        <dbReference type="ChEBI" id="CHEBI:30616"/>
        <dbReference type="ChEBI" id="CHEBI:83421"/>
        <dbReference type="ChEBI" id="CHEBI:456216"/>
        <dbReference type="EC" id="2.7.11.1"/>
    </reaction>
</comment>
<keyword evidence="4 9" id="KW-0547">Nucleotide-binding</keyword>
<dbReference type="EC" id="2.7.11.1" evidence="1"/>
<feature type="region of interest" description="Disordered" evidence="10">
    <location>
        <begin position="589"/>
        <end position="710"/>
    </location>
</feature>
<feature type="compositionally biased region" description="Basic and acidic residues" evidence="10">
    <location>
        <begin position="629"/>
        <end position="652"/>
    </location>
</feature>
<evidence type="ECO:0000256" key="8">
    <source>
        <dbReference type="ARBA" id="ARBA00048679"/>
    </source>
</evidence>
<organism evidence="12 13">
    <name type="scientific">Zygosaccharomyces mellis</name>
    <dbReference type="NCBI Taxonomy" id="42258"/>
    <lineage>
        <taxon>Eukaryota</taxon>
        <taxon>Fungi</taxon>
        <taxon>Dikarya</taxon>
        <taxon>Ascomycota</taxon>
        <taxon>Saccharomycotina</taxon>
        <taxon>Saccharomycetes</taxon>
        <taxon>Saccharomycetales</taxon>
        <taxon>Saccharomycetaceae</taxon>
        <taxon>Zygosaccharomyces</taxon>
    </lineage>
</organism>
<keyword evidence="2" id="KW-0723">Serine/threonine-protein kinase</keyword>
<feature type="compositionally biased region" description="Polar residues" evidence="10">
    <location>
        <begin position="65"/>
        <end position="111"/>
    </location>
</feature>
<feature type="compositionally biased region" description="Polar residues" evidence="10">
    <location>
        <begin position="179"/>
        <end position="202"/>
    </location>
</feature>
<feature type="region of interest" description="Disordered" evidence="10">
    <location>
        <begin position="1"/>
        <end position="27"/>
    </location>
</feature>
<evidence type="ECO:0000313" key="13">
    <source>
        <dbReference type="Proteomes" id="UP000301737"/>
    </source>
</evidence>
<dbReference type="GO" id="GO:0004674">
    <property type="term" value="F:protein serine/threonine kinase activity"/>
    <property type="evidence" value="ECO:0007669"/>
    <property type="project" value="UniProtKB-KW"/>
</dbReference>
<dbReference type="SUPFAM" id="SSF56112">
    <property type="entry name" value="Protein kinase-like (PK-like)"/>
    <property type="match status" value="1"/>
</dbReference>
<dbReference type="InterPro" id="IPR017441">
    <property type="entry name" value="Protein_kinase_ATP_BS"/>
</dbReference>
<evidence type="ECO:0000256" key="2">
    <source>
        <dbReference type="ARBA" id="ARBA00022527"/>
    </source>
</evidence>
<dbReference type="GO" id="GO:0005829">
    <property type="term" value="C:cytosol"/>
    <property type="evidence" value="ECO:0007669"/>
    <property type="project" value="TreeGrafter"/>
</dbReference>
<feature type="compositionally biased region" description="Polar residues" evidence="10">
    <location>
        <begin position="147"/>
        <end position="158"/>
    </location>
</feature>
<comment type="catalytic activity">
    <reaction evidence="7">
        <text>L-threonyl-[protein] + ATP = O-phospho-L-threonyl-[protein] + ADP + H(+)</text>
        <dbReference type="Rhea" id="RHEA:46608"/>
        <dbReference type="Rhea" id="RHEA-COMP:11060"/>
        <dbReference type="Rhea" id="RHEA-COMP:11605"/>
        <dbReference type="ChEBI" id="CHEBI:15378"/>
        <dbReference type="ChEBI" id="CHEBI:30013"/>
        <dbReference type="ChEBI" id="CHEBI:30616"/>
        <dbReference type="ChEBI" id="CHEBI:61977"/>
        <dbReference type="ChEBI" id="CHEBI:456216"/>
        <dbReference type="EC" id="2.7.11.1"/>
    </reaction>
</comment>
<evidence type="ECO:0000256" key="1">
    <source>
        <dbReference type="ARBA" id="ARBA00012513"/>
    </source>
</evidence>
<dbReference type="PROSITE" id="PS50011">
    <property type="entry name" value="PROTEIN_KINASE_DOM"/>
    <property type="match status" value="1"/>
</dbReference>
<feature type="compositionally biased region" description="Basic and acidic residues" evidence="10">
    <location>
        <begin position="1"/>
        <end position="17"/>
    </location>
</feature>
<dbReference type="PANTHER" id="PTHR24343:SF515">
    <property type="entry name" value="SERINE_THREONINE-PROTEIN KINASE RTK1-RELATED"/>
    <property type="match status" value="1"/>
</dbReference>
<evidence type="ECO:0000313" key="12">
    <source>
        <dbReference type="EMBL" id="GCE97197.1"/>
    </source>
</evidence>
<feature type="compositionally biased region" description="Basic residues" evidence="10">
    <location>
        <begin position="610"/>
        <end position="628"/>
    </location>
</feature>
<evidence type="ECO:0000256" key="4">
    <source>
        <dbReference type="ARBA" id="ARBA00022741"/>
    </source>
</evidence>
<feature type="region of interest" description="Disordered" evidence="10">
    <location>
        <begin position="40"/>
        <end position="159"/>
    </location>
</feature>
<sequence length="710" mass="80691">MPRYSEFDRTSSPEVGHELQSSASNSPLFVRRKLGKGFYKLFGSSGKGSNDSSRHALISPKKSGLSASPSSNQTTPKSPLTNSSSGYFMHSPRTTINRSSTPQGDSTGNRNSDSDSSAKDSSPILVKSDGTISTTSNPLSRHLHNPRNYTDQLSPSTDEFSHMHPVEILQKQIEDHQELSQSRNSSSTSIDRVATPKSSSSTHDLHPKKSLRLKRFFKKIQGEPIHTHRKLLQLTQHQQHQQAIAKEIHGIYVRTDQTDSRNKAIFQTENAHELIDKYGMPGKQLGEGASGSVSVVERTDGKKFAVKMFRVRESASQHSQASYSKKVTSEFCVGSTLHQQNIIETLDMLQEGKTFLVVMEFAPFDFFTLVMSDLMTQHEIECYFKQICNGVAYLHKMGLAHRDLKLDNCVVNDKGILKLIDFGSAVVFKYPFEHDVVPARGIVGSDPYLAPELLTESTYDPRPADVWSIAIMYYCMVLRRFPWKAPRQNYSSFKMFCELPEHEEDTTRGPYKILKLLPQASRKLIGSMLELDPKKRILMNVVLQDKWLQDIEICEVDSHGALIKPPKTHEHHLITEDELNDLNKRREKEAQIMKEKQAHQEDADINQHKQQQHHHHHHHHPHHHHHHRHLDEVNNEPDHYHHHEAPHEHGEDETVNNSQVKDKLSSMEQPQKTAENNAKRALDRKHLKFTANPGKVSQVIKTSAGTVNQN</sequence>
<keyword evidence="6 9" id="KW-0067">ATP-binding</keyword>
<evidence type="ECO:0000256" key="3">
    <source>
        <dbReference type="ARBA" id="ARBA00022679"/>
    </source>
</evidence>
<dbReference type="InterPro" id="IPR000719">
    <property type="entry name" value="Prot_kinase_dom"/>
</dbReference>
<dbReference type="SMART" id="SM00220">
    <property type="entry name" value="S_TKc"/>
    <property type="match status" value="1"/>
</dbReference>
<dbReference type="PROSITE" id="PS00107">
    <property type="entry name" value="PROTEIN_KINASE_ATP"/>
    <property type="match status" value="1"/>
</dbReference>
<evidence type="ECO:0000256" key="5">
    <source>
        <dbReference type="ARBA" id="ARBA00022777"/>
    </source>
</evidence>
<keyword evidence="5" id="KW-0418">Kinase</keyword>
<dbReference type="OrthoDB" id="6513151at2759"/>
<dbReference type="Proteomes" id="UP000301737">
    <property type="component" value="Unassembled WGS sequence"/>
</dbReference>
<dbReference type="GO" id="GO:0005524">
    <property type="term" value="F:ATP binding"/>
    <property type="evidence" value="ECO:0007669"/>
    <property type="project" value="UniProtKB-UniRule"/>
</dbReference>
<proteinExistence type="predicted"/>
<feature type="compositionally biased region" description="Polar residues" evidence="10">
    <location>
        <begin position="130"/>
        <end position="139"/>
    </location>
</feature>
<accession>A0A4C2DZA3</accession>
<name>A0A4C2DZA3_9SACH</name>
<dbReference type="PROSITE" id="PS00108">
    <property type="entry name" value="PROTEIN_KINASE_ST"/>
    <property type="match status" value="1"/>
</dbReference>
<dbReference type="Gene3D" id="1.10.510.10">
    <property type="entry name" value="Transferase(Phosphotransferase) domain 1"/>
    <property type="match status" value="1"/>
</dbReference>
<dbReference type="EMBL" id="BIMX01000001">
    <property type="protein sequence ID" value="GCE97197.1"/>
    <property type="molecule type" value="Genomic_DNA"/>
</dbReference>
<dbReference type="PANTHER" id="PTHR24343">
    <property type="entry name" value="SERINE/THREONINE KINASE"/>
    <property type="match status" value="1"/>
</dbReference>
<dbReference type="InterPro" id="IPR008271">
    <property type="entry name" value="Ser/Thr_kinase_AS"/>
</dbReference>
<dbReference type="InterPro" id="IPR011009">
    <property type="entry name" value="Kinase-like_dom_sf"/>
</dbReference>
<evidence type="ECO:0000256" key="9">
    <source>
        <dbReference type="PROSITE-ProRule" id="PRU10141"/>
    </source>
</evidence>
<evidence type="ECO:0000256" key="10">
    <source>
        <dbReference type="SAM" id="MobiDB-lite"/>
    </source>
</evidence>
<feature type="compositionally biased region" description="Basic and acidic residues" evidence="10">
    <location>
        <begin position="589"/>
        <end position="607"/>
    </location>
</feature>
<comment type="caution">
    <text evidence="12">The sequence shown here is derived from an EMBL/GenBank/DDBJ whole genome shotgun (WGS) entry which is preliminary data.</text>
</comment>
<feature type="binding site" evidence="9">
    <location>
        <position position="307"/>
    </location>
    <ligand>
        <name>ATP</name>
        <dbReference type="ChEBI" id="CHEBI:30616"/>
    </ligand>
</feature>
<keyword evidence="13" id="KW-1185">Reference proteome</keyword>
<evidence type="ECO:0000256" key="7">
    <source>
        <dbReference type="ARBA" id="ARBA00047899"/>
    </source>
</evidence>
<feature type="compositionally biased region" description="Polar residues" evidence="10">
    <location>
        <begin position="699"/>
        <end position="710"/>
    </location>
</feature>
<dbReference type="Pfam" id="PF00069">
    <property type="entry name" value="Pkinase"/>
    <property type="match status" value="1"/>
</dbReference>
<feature type="region of interest" description="Disordered" evidence="10">
    <location>
        <begin position="174"/>
        <end position="208"/>
    </location>
</feature>
<keyword evidence="3" id="KW-0808">Transferase</keyword>
<reference evidence="12 13" key="1">
    <citation type="submission" date="2019-01" db="EMBL/GenBank/DDBJ databases">
        <title>Draft Genome Sequencing of Zygosaccharomyces mellis Ca-7.</title>
        <authorList>
            <person name="Shiwa Y."/>
            <person name="Kanesaki Y."/>
            <person name="Ishige T."/>
            <person name="Mura K."/>
            <person name="Hori T."/>
            <person name="Tamura T."/>
        </authorList>
    </citation>
    <scope>NUCLEOTIDE SEQUENCE [LARGE SCALE GENOMIC DNA]</scope>
    <source>
        <strain evidence="12 13">Ca-7</strain>
    </source>
</reference>
<dbReference type="AlphaFoldDB" id="A0A4C2DZA3"/>
<evidence type="ECO:0000259" key="11">
    <source>
        <dbReference type="PROSITE" id="PS50011"/>
    </source>
</evidence>
<gene>
    <name evidence="12" type="ORF">ZYGM_004411</name>
</gene>
<feature type="domain" description="Protein kinase" evidence="11">
    <location>
        <begin position="279"/>
        <end position="548"/>
    </location>
</feature>
<feature type="compositionally biased region" description="Polar residues" evidence="10">
    <location>
        <begin position="666"/>
        <end position="676"/>
    </location>
</feature>